<comment type="caution">
    <text evidence="3">The sequence shown here is derived from an EMBL/GenBank/DDBJ whole genome shotgun (WGS) entry which is preliminary data.</text>
</comment>
<feature type="compositionally biased region" description="Acidic residues" evidence="1">
    <location>
        <begin position="27"/>
        <end position="36"/>
    </location>
</feature>
<sequence>MLITKYPMKDMILILLCATVTGGEDVTIPDDEDDDNSTTTVSPQTTMPPQTTLLTATQRVLLLPRLQHKQAGSWGDDPSMLLGEAEEETPHRVTNGYFTSTNNTRITVQQGATAVLRCQVYDVAEHETV</sequence>
<feature type="compositionally biased region" description="Low complexity" evidence="1">
    <location>
        <begin position="38"/>
        <end position="49"/>
    </location>
</feature>
<evidence type="ECO:0000313" key="3">
    <source>
        <dbReference type="EMBL" id="CAL4122523.1"/>
    </source>
</evidence>
<feature type="non-terminal residue" evidence="3">
    <location>
        <position position="129"/>
    </location>
</feature>
<feature type="signal peptide" evidence="2">
    <location>
        <begin position="1"/>
        <end position="23"/>
    </location>
</feature>
<evidence type="ECO:0000313" key="4">
    <source>
        <dbReference type="Proteomes" id="UP001497623"/>
    </source>
</evidence>
<reference evidence="3 4" key="1">
    <citation type="submission" date="2024-05" db="EMBL/GenBank/DDBJ databases">
        <authorList>
            <person name="Wallberg A."/>
        </authorList>
    </citation>
    <scope>NUCLEOTIDE SEQUENCE [LARGE SCALE GENOMIC DNA]</scope>
</reference>
<accession>A0AAV2RGM1</accession>
<evidence type="ECO:0000256" key="2">
    <source>
        <dbReference type="SAM" id="SignalP"/>
    </source>
</evidence>
<feature type="region of interest" description="Disordered" evidence="1">
    <location>
        <begin position="25"/>
        <end position="49"/>
    </location>
</feature>
<dbReference type="Proteomes" id="UP001497623">
    <property type="component" value="Unassembled WGS sequence"/>
</dbReference>
<organism evidence="3 4">
    <name type="scientific">Meganyctiphanes norvegica</name>
    <name type="common">Northern krill</name>
    <name type="synonym">Thysanopoda norvegica</name>
    <dbReference type="NCBI Taxonomy" id="48144"/>
    <lineage>
        <taxon>Eukaryota</taxon>
        <taxon>Metazoa</taxon>
        <taxon>Ecdysozoa</taxon>
        <taxon>Arthropoda</taxon>
        <taxon>Crustacea</taxon>
        <taxon>Multicrustacea</taxon>
        <taxon>Malacostraca</taxon>
        <taxon>Eumalacostraca</taxon>
        <taxon>Eucarida</taxon>
        <taxon>Euphausiacea</taxon>
        <taxon>Euphausiidae</taxon>
        <taxon>Meganyctiphanes</taxon>
    </lineage>
</organism>
<feature type="chain" id="PRO_5043976995" evidence="2">
    <location>
        <begin position="24"/>
        <end position="129"/>
    </location>
</feature>
<keyword evidence="2" id="KW-0732">Signal</keyword>
<keyword evidence="4" id="KW-1185">Reference proteome</keyword>
<proteinExistence type="predicted"/>
<name>A0AAV2RGM1_MEGNR</name>
<gene>
    <name evidence="3" type="ORF">MNOR_LOCUS23245</name>
</gene>
<dbReference type="AlphaFoldDB" id="A0AAV2RGM1"/>
<protein>
    <submittedName>
        <fullName evidence="3">Uncharacterized protein</fullName>
    </submittedName>
</protein>
<dbReference type="EMBL" id="CAXKWB010020311">
    <property type="protein sequence ID" value="CAL4122523.1"/>
    <property type="molecule type" value="Genomic_DNA"/>
</dbReference>
<evidence type="ECO:0000256" key="1">
    <source>
        <dbReference type="SAM" id="MobiDB-lite"/>
    </source>
</evidence>